<evidence type="ECO:0000313" key="1">
    <source>
        <dbReference type="EMBL" id="QFZ28467.1"/>
    </source>
</evidence>
<dbReference type="Proteomes" id="UP000326582">
    <property type="component" value="Chromosome 4"/>
</dbReference>
<proteinExistence type="predicted"/>
<gene>
    <name evidence="1" type="ORF">EJF14_40509</name>
</gene>
<reference evidence="2" key="1">
    <citation type="journal article" date="2019" name="MBio">
        <title>Comparative genomics for the elucidation of multidrug resistance (MDR) in Candida lusitaniae.</title>
        <authorList>
            <person name="Kannan A."/>
            <person name="Asner S.A."/>
            <person name="Trachsel E."/>
            <person name="Kelly S."/>
            <person name="Parker J."/>
            <person name="Sanglard D."/>
        </authorList>
    </citation>
    <scope>NUCLEOTIDE SEQUENCE [LARGE SCALE GENOMIC DNA]</scope>
    <source>
        <strain evidence="2">P1</strain>
    </source>
</reference>
<accession>A0ACD0WLW7</accession>
<keyword evidence="2" id="KW-1185">Reference proteome</keyword>
<organism evidence="1 2">
    <name type="scientific">Clavispora lusitaniae</name>
    <name type="common">Candida lusitaniae</name>
    <dbReference type="NCBI Taxonomy" id="36911"/>
    <lineage>
        <taxon>Eukaryota</taxon>
        <taxon>Fungi</taxon>
        <taxon>Dikarya</taxon>
        <taxon>Ascomycota</taxon>
        <taxon>Saccharomycotina</taxon>
        <taxon>Pichiomycetes</taxon>
        <taxon>Metschnikowiaceae</taxon>
        <taxon>Clavispora</taxon>
    </lineage>
</organism>
<name>A0ACD0WLW7_CLALS</name>
<dbReference type="EMBL" id="CP038487">
    <property type="protein sequence ID" value="QFZ28467.1"/>
    <property type="molecule type" value="Genomic_DNA"/>
</dbReference>
<evidence type="ECO:0000313" key="2">
    <source>
        <dbReference type="Proteomes" id="UP000326582"/>
    </source>
</evidence>
<protein>
    <submittedName>
        <fullName evidence="1">Damage response protein</fullName>
    </submittedName>
</protein>
<sequence>MGTIIRQLLSPLFFTYIRSESERLKYGPESMITTIIALFIIAYFVRSILSDMRTNPLSSTQNEPPVQTKFTPKTLCKFNGSTDPKVFIGIQGTVYDVSTGKAFYGPGGPYENFAGRDASRGLALNSFDPSVLTPIDKPIDTLEDLTEEEKESLENWKNHFENKYKVVGTLHNPEDLEKA</sequence>